<evidence type="ECO:0000256" key="1">
    <source>
        <dbReference type="ARBA" id="ARBA00022722"/>
    </source>
</evidence>
<keyword evidence="7" id="KW-1185">Reference proteome</keyword>
<evidence type="ECO:0000256" key="4">
    <source>
        <dbReference type="SAM" id="MobiDB-lite"/>
    </source>
</evidence>
<keyword evidence="1" id="KW-0540">Nuclease</keyword>
<dbReference type="InterPro" id="IPR036388">
    <property type="entry name" value="WH-like_DNA-bd_sf"/>
</dbReference>
<feature type="region of interest" description="Disordered" evidence="4">
    <location>
        <begin position="300"/>
        <end position="333"/>
    </location>
</feature>
<dbReference type="Pfam" id="PF09126">
    <property type="entry name" value="NaeI"/>
    <property type="match status" value="1"/>
</dbReference>
<accession>A0A4R4ZKN4</accession>
<dbReference type="OrthoDB" id="9179812at2"/>
<feature type="domain" description="Type II restriction enzyme NaeI" evidence="5">
    <location>
        <begin position="18"/>
        <end position="305"/>
    </location>
</feature>
<organism evidence="6 7">
    <name type="scientific">Kribbella antibiotica</name>
    <dbReference type="NCBI Taxonomy" id="190195"/>
    <lineage>
        <taxon>Bacteria</taxon>
        <taxon>Bacillati</taxon>
        <taxon>Actinomycetota</taxon>
        <taxon>Actinomycetes</taxon>
        <taxon>Propionibacteriales</taxon>
        <taxon>Kribbellaceae</taxon>
        <taxon>Kribbella</taxon>
    </lineage>
</organism>
<dbReference type="GO" id="GO:0009307">
    <property type="term" value="P:DNA restriction-modification system"/>
    <property type="evidence" value="ECO:0007669"/>
    <property type="project" value="InterPro"/>
</dbReference>
<keyword evidence="2 6" id="KW-0255">Endonuclease</keyword>
<dbReference type="AlphaFoldDB" id="A0A4R4ZKN4"/>
<reference evidence="6 7" key="1">
    <citation type="submission" date="2019-03" db="EMBL/GenBank/DDBJ databases">
        <title>Draft genome sequences of novel Actinobacteria.</title>
        <authorList>
            <person name="Sahin N."/>
            <person name="Ay H."/>
            <person name="Saygin H."/>
        </authorList>
    </citation>
    <scope>NUCLEOTIDE SEQUENCE [LARGE SCALE GENOMIC DNA]</scope>
    <source>
        <strain evidence="6 7">JCM 13523</strain>
    </source>
</reference>
<evidence type="ECO:0000313" key="6">
    <source>
        <dbReference type="EMBL" id="TDD59351.1"/>
    </source>
</evidence>
<dbReference type="InterPro" id="IPR037057">
    <property type="entry name" value="DNA_rep_MutH/T2_RE_sf"/>
</dbReference>
<dbReference type="SUPFAM" id="SSF52980">
    <property type="entry name" value="Restriction endonuclease-like"/>
    <property type="match status" value="1"/>
</dbReference>
<dbReference type="GO" id="GO:0009036">
    <property type="term" value="F:type II site-specific deoxyribonuclease activity"/>
    <property type="evidence" value="ECO:0007669"/>
    <property type="project" value="InterPro"/>
</dbReference>
<gene>
    <name evidence="6" type="ORF">E1263_15615</name>
</gene>
<dbReference type="Gene3D" id="1.10.10.10">
    <property type="entry name" value="Winged helix-like DNA-binding domain superfamily/Winged helix DNA-binding domain"/>
    <property type="match status" value="1"/>
</dbReference>
<dbReference type="InterPro" id="IPR011335">
    <property type="entry name" value="Restrct_endonuc-II-like"/>
</dbReference>
<dbReference type="EMBL" id="SMKX01000037">
    <property type="protein sequence ID" value="TDD59351.1"/>
    <property type="molecule type" value="Genomic_DNA"/>
</dbReference>
<comment type="caution">
    <text evidence="6">The sequence shown here is derived from an EMBL/GenBank/DDBJ whole genome shotgun (WGS) entry which is preliminary data.</text>
</comment>
<evidence type="ECO:0000313" key="7">
    <source>
        <dbReference type="Proteomes" id="UP000295124"/>
    </source>
</evidence>
<dbReference type="GO" id="GO:0003677">
    <property type="term" value="F:DNA binding"/>
    <property type="evidence" value="ECO:0007669"/>
    <property type="project" value="InterPro"/>
</dbReference>
<dbReference type="Proteomes" id="UP000295124">
    <property type="component" value="Unassembled WGS sequence"/>
</dbReference>
<evidence type="ECO:0000256" key="3">
    <source>
        <dbReference type="ARBA" id="ARBA00022801"/>
    </source>
</evidence>
<evidence type="ECO:0000259" key="5">
    <source>
        <dbReference type="Pfam" id="PF09126"/>
    </source>
</evidence>
<dbReference type="Gene3D" id="3.40.600.10">
    <property type="entry name" value="DNA mismatch repair MutH/Restriction endonuclease, type II"/>
    <property type="match status" value="1"/>
</dbReference>
<dbReference type="InterPro" id="IPR015210">
    <property type="entry name" value="NaeI"/>
</dbReference>
<sequence length="333" mass="37034">MLPDMPFKEPDPDAARDDVVAAFRTADPDGKRAAAIFRATFDQLYDGQHTGRYRWDQLFKTEKTHFGTLVEINIRRAFDDVIDEPAAGDPLDYKVRGHDVDCKYSQRNGGWMLPPECFGQLLLVATADDARGVWSLGVVRASDENRNKGQNRDAKASLSMRGRAQIAWLHIEASLPPNILLGLDPITVEAVLAPKSGQKRVTELLQRVTNLRIGRNTIATLAQQDDYMARLRDNGNGARSTLRKLGYLIPGGDYEVHRKVARQLGASVPEPGEVVSLRVVPADEASPWTTELDGRHWRLAREDEECREPAPKLPSTKKAKPDTVAPPESDLLI</sequence>
<keyword evidence="3" id="KW-0378">Hydrolase</keyword>
<evidence type="ECO:0000256" key="2">
    <source>
        <dbReference type="ARBA" id="ARBA00022759"/>
    </source>
</evidence>
<protein>
    <submittedName>
        <fullName evidence="6">Restriction endonuclease</fullName>
    </submittedName>
</protein>
<name>A0A4R4ZKN4_9ACTN</name>
<proteinExistence type="predicted"/>
<dbReference type="CDD" id="cd22338">
    <property type="entry name" value="NaeI-like"/>
    <property type="match status" value="1"/>
</dbReference>